<organism evidence="2 3">
    <name type="scientific">Candidatus Iainarchaeum sp</name>
    <dbReference type="NCBI Taxonomy" id="3101447"/>
    <lineage>
        <taxon>Archaea</taxon>
        <taxon>Candidatus Iainarchaeota</taxon>
        <taxon>Candidatus Iainarchaeia</taxon>
        <taxon>Candidatus Iainarchaeales</taxon>
        <taxon>Candidatus Iainarchaeaceae</taxon>
        <taxon>Candidatus Iainarchaeum</taxon>
    </lineage>
</organism>
<dbReference type="EMBL" id="JAGVWC010000010">
    <property type="protein sequence ID" value="MBS3061546.1"/>
    <property type="molecule type" value="Genomic_DNA"/>
</dbReference>
<reference evidence="2" key="2">
    <citation type="submission" date="2021-05" db="EMBL/GenBank/DDBJ databases">
        <title>Protein family content uncovers lineage relationships and bacterial pathway maintenance mechanisms in DPANN archaea.</title>
        <authorList>
            <person name="Castelle C.J."/>
            <person name="Meheust R."/>
            <person name="Jaffe A.L."/>
            <person name="Seitz K."/>
            <person name="Gong X."/>
            <person name="Baker B.J."/>
            <person name="Banfield J.F."/>
        </authorList>
    </citation>
    <scope>NUCLEOTIDE SEQUENCE</scope>
    <source>
        <strain evidence="2">RIFCSPLOWO2_01_FULL_AR10_48_17</strain>
    </source>
</reference>
<evidence type="ECO:0000313" key="2">
    <source>
        <dbReference type="EMBL" id="MBS3061546.1"/>
    </source>
</evidence>
<protein>
    <submittedName>
        <fullName evidence="2">Uncharacterized protein</fullName>
    </submittedName>
</protein>
<sequence>MSDTFVDFRGFRRNSVTGRRVQDQHIEAFETNRLPRKKIVEERTAFSSVPAKTTAVSRRRLTSLPGQR</sequence>
<dbReference type="Proteomes" id="UP000675968">
    <property type="component" value="Unassembled WGS sequence"/>
</dbReference>
<proteinExistence type="predicted"/>
<dbReference type="AlphaFoldDB" id="A0A8T4LF76"/>
<comment type="caution">
    <text evidence="2">The sequence shown here is derived from an EMBL/GenBank/DDBJ whole genome shotgun (WGS) entry which is preliminary data.</text>
</comment>
<accession>A0A8T4LF76</accession>
<name>A0A8T4LF76_9ARCH</name>
<gene>
    <name evidence="2" type="ORF">J4215_03115</name>
</gene>
<reference evidence="2" key="1">
    <citation type="submission" date="2021-03" db="EMBL/GenBank/DDBJ databases">
        <authorList>
            <person name="Jaffe A."/>
        </authorList>
    </citation>
    <scope>NUCLEOTIDE SEQUENCE</scope>
    <source>
        <strain evidence="2">RIFCSPLOWO2_01_FULL_AR10_48_17</strain>
    </source>
</reference>
<evidence type="ECO:0000256" key="1">
    <source>
        <dbReference type="SAM" id="MobiDB-lite"/>
    </source>
</evidence>
<evidence type="ECO:0000313" key="3">
    <source>
        <dbReference type="Proteomes" id="UP000675968"/>
    </source>
</evidence>
<feature type="region of interest" description="Disordered" evidence="1">
    <location>
        <begin position="45"/>
        <end position="68"/>
    </location>
</feature>
<feature type="compositionally biased region" description="Polar residues" evidence="1">
    <location>
        <begin position="45"/>
        <end position="56"/>
    </location>
</feature>